<dbReference type="SUPFAM" id="SSF161098">
    <property type="entry name" value="MetI-like"/>
    <property type="match status" value="1"/>
</dbReference>
<keyword evidence="2 7" id="KW-0813">Transport</keyword>
<dbReference type="Pfam" id="PF19300">
    <property type="entry name" value="BPD_transp_1_N"/>
    <property type="match status" value="1"/>
</dbReference>
<keyword evidence="10" id="KW-1185">Reference proteome</keyword>
<proteinExistence type="inferred from homology"/>
<keyword evidence="5 7" id="KW-1133">Transmembrane helix</keyword>
<gene>
    <name evidence="9" type="ORF">ABVQ20_31190</name>
</gene>
<protein>
    <submittedName>
        <fullName evidence="9">ABC transporter permease</fullName>
    </submittedName>
</protein>
<feature type="transmembrane region" description="Helical" evidence="7">
    <location>
        <begin position="12"/>
        <end position="30"/>
    </location>
</feature>
<dbReference type="Gene3D" id="1.10.3720.10">
    <property type="entry name" value="MetI-like"/>
    <property type="match status" value="1"/>
</dbReference>
<comment type="similarity">
    <text evidence="7">Belongs to the binding-protein-dependent transport system permease family.</text>
</comment>
<dbReference type="PANTHER" id="PTHR43163">
    <property type="entry name" value="DIPEPTIDE TRANSPORT SYSTEM PERMEASE PROTEIN DPPB-RELATED"/>
    <property type="match status" value="1"/>
</dbReference>
<feature type="transmembrane region" description="Helical" evidence="7">
    <location>
        <begin position="288"/>
        <end position="314"/>
    </location>
</feature>
<dbReference type="EMBL" id="JBEWSZ010000004">
    <property type="protein sequence ID" value="MET2831420.1"/>
    <property type="molecule type" value="Genomic_DNA"/>
</dbReference>
<comment type="subcellular location">
    <subcellularLocation>
        <location evidence="1 7">Cell membrane</location>
        <topology evidence="1 7">Multi-pass membrane protein</topology>
    </subcellularLocation>
</comment>
<sequence length="321" mass="35482">MIRILSVRLLQAIFVMVAVTAIAFLMFRFVGDPVATMVREGASQAEKDALRVALGLDRPLLIQYLEFVGRALHGNLGTSFRYQEPVASLLLTRLPATLELVMVATFLSLFIGIPMGIVCALKPNGFLSRLIQSLTLVGISMPTFVTGLLLILVFAVTLRWLPSSGRGELVDLGFWKTGFLTASGLKSLILPSITLALFQLTLIMRLVRSEMIDVLSSDYVRFAFARGLPRRYIYGRLALRNALMPVVTVTGLQIGQLIAFAIVTETVFQWPGMGLLFTNAVGYPDIPVLAAYLLFVGFLFVLINMIVDMLYAFIDPRLRTK</sequence>
<keyword evidence="3" id="KW-1003">Cell membrane</keyword>
<dbReference type="PANTHER" id="PTHR43163:SF2">
    <property type="entry name" value="ABC TRANSPORTER PERMEASE PROTEIN"/>
    <property type="match status" value="1"/>
</dbReference>
<evidence type="ECO:0000259" key="8">
    <source>
        <dbReference type="PROSITE" id="PS50928"/>
    </source>
</evidence>
<dbReference type="InterPro" id="IPR045621">
    <property type="entry name" value="BPD_transp_1_N"/>
</dbReference>
<keyword evidence="4 7" id="KW-0812">Transmembrane</keyword>
<evidence type="ECO:0000313" key="9">
    <source>
        <dbReference type="EMBL" id="MET2831420.1"/>
    </source>
</evidence>
<dbReference type="InterPro" id="IPR035906">
    <property type="entry name" value="MetI-like_sf"/>
</dbReference>
<comment type="caution">
    <text evidence="9">The sequence shown here is derived from an EMBL/GenBank/DDBJ whole genome shotgun (WGS) entry which is preliminary data.</text>
</comment>
<evidence type="ECO:0000256" key="4">
    <source>
        <dbReference type="ARBA" id="ARBA00022692"/>
    </source>
</evidence>
<dbReference type="CDD" id="cd06261">
    <property type="entry name" value="TM_PBP2"/>
    <property type="match status" value="1"/>
</dbReference>
<dbReference type="Pfam" id="PF00528">
    <property type="entry name" value="BPD_transp_1"/>
    <property type="match status" value="1"/>
</dbReference>
<accession>A0ABV2DN27</accession>
<evidence type="ECO:0000256" key="5">
    <source>
        <dbReference type="ARBA" id="ARBA00022989"/>
    </source>
</evidence>
<feature type="transmembrane region" description="Helical" evidence="7">
    <location>
        <begin position="242"/>
        <end position="268"/>
    </location>
</feature>
<reference evidence="9 10" key="1">
    <citation type="submission" date="2024-06" db="EMBL/GenBank/DDBJ databases">
        <authorList>
            <person name="Kim D.-U."/>
        </authorList>
    </citation>
    <scope>NUCLEOTIDE SEQUENCE [LARGE SCALE GENOMIC DNA]</scope>
    <source>
        <strain evidence="9 10">KACC15460</strain>
    </source>
</reference>
<evidence type="ECO:0000256" key="1">
    <source>
        <dbReference type="ARBA" id="ARBA00004651"/>
    </source>
</evidence>
<dbReference type="InterPro" id="IPR000515">
    <property type="entry name" value="MetI-like"/>
</dbReference>
<feature type="transmembrane region" description="Helical" evidence="7">
    <location>
        <begin position="133"/>
        <end position="161"/>
    </location>
</feature>
<evidence type="ECO:0000256" key="3">
    <source>
        <dbReference type="ARBA" id="ARBA00022475"/>
    </source>
</evidence>
<evidence type="ECO:0000256" key="2">
    <source>
        <dbReference type="ARBA" id="ARBA00022448"/>
    </source>
</evidence>
<dbReference type="Proteomes" id="UP001548832">
    <property type="component" value="Unassembled WGS sequence"/>
</dbReference>
<name>A0ABV2DN27_9HYPH</name>
<evidence type="ECO:0000256" key="6">
    <source>
        <dbReference type="ARBA" id="ARBA00023136"/>
    </source>
</evidence>
<evidence type="ECO:0000256" key="7">
    <source>
        <dbReference type="RuleBase" id="RU363032"/>
    </source>
</evidence>
<evidence type="ECO:0000313" key="10">
    <source>
        <dbReference type="Proteomes" id="UP001548832"/>
    </source>
</evidence>
<feature type="transmembrane region" description="Helical" evidence="7">
    <location>
        <begin position="188"/>
        <end position="207"/>
    </location>
</feature>
<dbReference type="PROSITE" id="PS50928">
    <property type="entry name" value="ABC_TM1"/>
    <property type="match status" value="1"/>
</dbReference>
<organism evidence="9 10">
    <name type="scientific">Mesorhizobium shangrilense</name>
    <dbReference type="NCBI Taxonomy" id="460060"/>
    <lineage>
        <taxon>Bacteria</taxon>
        <taxon>Pseudomonadati</taxon>
        <taxon>Pseudomonadota</taxon>
        <taxon>Alphaproteobacteria</taxon>
        <taxon>Hyphomicrobiales</taxon>
        <taxon>Phyllobacteriaceae</taxon>
        <taxon>Mesorhizobium</taxon>
    </lineage>
</organism>
<dbReference type="RefSeq" id="WP_354463541.1">
    <property type="nucleotide sequence ID" value="NZ_JBEWSZ010000004.1"/>
</dbReference>
<feature type="transmembrane region" description="Helical" evidence="7">
    <location>
        <begin position="100"/>
        <end position="121"/>
    </location>
</feature>
<feature type="domain" description="ABC transmembrane type-1" evidence="8">
    <location>
        <begin position="94"/>
        <end position="311"/>
    </location>
</feature>
<keyword evidence="6 7" id="KW-0472">Membrane</keyword>